<dbReference type="EMBL" id="JAXOVC010000009">
    <property type="protein sequence ID" value="KAK4497292.1"/>
    <property type="molecule type" value="Genomic_DNA"/>
</dbReference>
<comment type="similarity">
    <text evidence="2">Belongs to the AB hydrolase superfamily. Epoxide hydrolase family.</text>
</comment>
<dbReference type="PANTHER" id="PTHR43329">
    <property type="entry name" value="EPOXIDE HYDROLASE"/>
    <property type="match status" value="1"/>
</dbReference>
<dbReference type="InterPro" id="IPR000639">
    <property type="entry name" value="Epox_hydrolase-like"/>
</dbReference>
<dbReference type="Pfam" id="PF00561">
    <property type="entry name" value="Abhydrolase_1"/>
    <property type="match status" value="1"/>
</dbReference>
<keyword evidence="5" id="KW-1185">Reference proteome</keyword>
<dbReference type="Gene3D" id="3.40.50.1820">
    <property type="entry name" value="alpha/beta hydrolase"/>
    <property type="match status" value="1"/>
</dbReference>
<evidence type="ECO:0000259" key="3">
    <source>
        <dbReference type="Pfam" id="PF00561"/>
    </source>
</evidence>
<proteinExistence type="inferred from homology"/>
<dbReference type="InterPro" id="IPR029058">
    <property type="entry name" value="AB_hydrolase_fold"/>
</dbReference>
<dbReference type="PRINTS" id="PR00412">
    <property type="entry name" value="EPOXHYDRLASE"/>
</dbReference>
<comment type="caution">
    <text evidence="4">The sequence shown here is derived from an EMBL/GenBank/DDBJ whole genome shotgun (WGS) entry which is preliminary data.</text>
</comment>
<evidence type="ECO:0000256" key="1">
    <source>
        <dbReference type="ARBA" id="ARBA00022801"/>
    </source>
</evidence>
<dbReference type="PRINTS" id="PR00111">
    <property type="entry name" value="ABHYDROLASE"/>
</dbReference>
<protein>
    <recommendedName>
        <fullName evidence="3">AB hydrolase-1 domain-containing protein</fullName>
    </recommendedName>
</protein>
<evidence type="ECO:0000256" key="2">
    <source>
        <dbReference type="ARBA" id="ARBA00038334"/>
    </source>
</evidence>
<keyword evidence="1" id="KW-0378">Hydrolase</keyword>
<name>A0ABR0E784_ZASCE</name>
<dbReference type="Proteomes" id="UP001305779">
    <property type="component" value="Unassembled WGS sequence"/>
</dbReference>
<gene>
    <name evidence="4" type="ORF">PRZ48_011742</name>
</gene>
<organism evidence="4 5">
    <name type="scientific">Zasmidium cellare</name>
    <name type="common">Wine cellar mold</name>
    <name type="synonym">Racodium cellare</name>
    <dbReference type="NCBI Taxonomy" id="395010"/>
    <lineage>
        <taxon>Eukaryota</taxon>
        <taxon>Fungi</taxon>
        <taxon>Dikarya</taxon>
        <taxon>Ascomycota</taxon>
        <taxon>Pezizomycotina</taxon>
        <taxon>Dothideomycetes</taxon>
        <taxon>Dothideomycetidae</taxon>
        <taxon>Mycosphaerellales</taxon>
        <taxon>Mycosphaerellaceae</taxon>
        <taxon>Zasmidium</taxon>
    </lineage>
</organism>
<accession>A0ABR0E784</accession>
<dbReference type="InterPro" id="IPR000073">
    <property type="entry name" value="AB_hydrolase_1"/>
</dbReference>
<evidence type="ECO:0000313" key="5">
    <source>
        <dbReference type="Proteomes" id="UP001305779"/>
    </source>
</evidence>
<feature type="domain" description="AB hydrolase-1" evidence="3">
    <location>
        <begin position="4"/>
        <end position="270"/>
    </location>
</feature>
<evidence type="ECO:0000313" key="4">
    <source>
        <dbReference type="EMBL" id="KAK4497292.1"/>
    </source>
</evidence>
<dbReference type="SUPFAM" id="SSF53474">
    <property type="entry name" value="alpha/beta-Hydrolases"/>
    <property type="match status" value="1"/>
</dbReference>
<reference evidence="4 5" key="1">
    <citation type="journal article" date="2023" name="G3 (Bethesda)">
        <title>A chromosome-level genome assembly of Zasmidium syzygii isolated from banana leaves.</title>
        <authorList>
            <person name="van Westerhoven A.C."/>
            <person name="Mehrabi R."/>
            <person name="Talebi R."/>
            <person name="Steentjes M.B.F."/>
            <person name="Corcolon B."/>
            <person name="Chong P.A."/>
            <person name="Kema G.H.J."/>
            <person name="Seidl M.F."/>
        </authorList>
    </citation>
    <scope>NUCLEOTIDE SEQUENCE [LARGE SCALE GENOMIC DNA]</scope>
    <source>
        <strain evidence="4 5">P124</strain>
    </source>
</reference>
<sequence length="289" mass="33537">MFIAPVFHDLGYRVVVPDLLGYGGTSKPLDVKLYTFGYQAQDLIELLDSLGIKEVIPVGHDWGSGLAQRIYHFFPERVVALVLLSVAYFPPGKEDSPRDPVAANDEFERVDGYRRFQYQEHFIEDDAPKIWDEHLESAWTAIHGSDQEMAMKLYCQPGNFREYISNDRRDNPVYDFVKNLAIRDPWIKSMREGGFAAPFHWYRAFWENVHSTPEKDLPAERAKVDVPVLYMYCEHDIVCLGSDVLPFAKQGLLLDLTMYEIADIGHWVPYQRSEELNRLMKEWLEKKGL</sequence>